<dbReference type="RefSeq" id="WP_133528306.1">
    <property type="nucleotide sequence ID" value="NZ_CALCQM010000091.1"/>
</dbReference>
<sequence>MLTILLQVIQTVIETIEKKYRKMMQYVSYSVLKDHQLAEDAVQESLLIIDKNQHKLEDLDSARAKNYIYTVTKNEALHMAEKNFKNNVTFSDPETFNNIEGDVDVNSFCDEYGFSAGVSIALNQLSEADKDMICYRYGGGYSFREIARMMDTDEAILRKRMERARKKLRKIIKEDNERV</sequence>
<keyword evidence="2" id="KW-0805">Transcription regulation</keyword>
<evidence type="ECO:0000256" key="4">
    <source>
        <dbReference type="ARBA" id="ARBA00023125"/>
    </source>
</evidence>
<name>A0A4R6Q2G9_9FIRM</name>
<dbReference type="CDD" id="cd06171">
    <property type="entry name" value="Sigma70_r4"/>
    <property type="match status" value="1"/>
</dbReference>
<dbReference type="Gene3D" id="1.10.10.10">
    <property type="entry name" value="Winged helix-like DNA-binding domain superfamily/Winged helix DNA-binding domain"/>
    <property type="match status" value="1"/>
</dbReference>
<dbReference type="PANTHER" id="PTHR43133:SF60">
    <property type="entry name" value="RNA POLYMERASE SIGMA FACTOR SIGV"/>
    <property type="match status" value="1"/>
</dbReference>
<dbReference type="Pfam" id="PF04542">
    <property type="entry name" value="Sigma70_r2"/>
    <property type="match status" value="1"/>
</dbReference>
<dbReference type="InterPro" id="IPR039425">
    <property type="entry name" value="RNA_pol_sigma-70-like"/>
</dbReference>
<evidence type="ECO:0000313" key="8">
    <source>
        <dbReference type="EMBL" id="TDP56434.1"/>
    </source>
</evidence>
<feature type="domain" description="RNA polymerase sigma-70 region 2" evidence="6">
    <location>
        <begin position="19"/>
        <end position="81"/>
    </location>
</feature>
<keyword evidence="4" id="KW-0238">DNA-binding</keyword>
<dbReference type="GO" id="GO:0003677">
    <property type="term" value="F:DNA binding"/>
    <property type="evidence" value="ECO:0007669"/>
    <property type="project" value="UniProtKB-KW"/>
</dbReference>
<dbReference type="SUPFAM" id="SSF88659">
    <property type="entry name" value="Sigma3 and sigma4 domains of RNA polymerase sigma factors"/>
    <property type="match status" value="1"/>
</dbReference>
<proteinExistence type="inferred from homology"/>
<dbReference type="InterPro" id="IPR013324">
    <property type="entry name" value="RNA_pol_sigma_r3/r4-like"/>
</dbReference>
<dbReference type="InterPro" id="IPR007627">
    <property type="entry name" value="RNA_pol_sigma70_r2"/>
</dbReference>
<dbReference type="OrthoDB" id="9784984at2"/>
<dbReference type="GO" id="GO:0016987">
    <property type="term" value="F:sigma factor activity"/>
    <property type="evidence" value="ECO:0007669"/>
    <property type="project" value="UniProtKB-KW"/>
</dbReference>
<dbReference type="InterPro" id="IPR036388">
    <property type="entry name" value="WH-like_DNA-bd_sf"/>
</dbReference>
<dbReference type="InterPro" id="IPR013325">
    <property type="entry name" value="RNA_pol_sigma_r2"/>
</dbReference>
<evidence type="ECO:0000259" key="6">
    <source>
        <dbReference type="Pfam" id="PF04542"/>
    </source>
</evidence>
<dbReference type="PANTHER" id="PTHR43133">
    <property type="entry name" value="RNA POLYMERASE ECF-TYPE SIGMA FACTO"/>
    <property type="match status" value="1"/>
</dbReference>
<comment type="caution">
    <text evidence="8">The sequence shown here is derived from an EMBL/GenBank/DDBJ whole genome shotgun (WGS) entry which is preliminary data.</text>
</comment>
<accession>A0A4R6Q2G9</accession>
<evidence type="ECO:0000256" key="3">
    <source>
        <dbReference type="ARBA" id="ARBA00023082"/>
    </source>
</evidence>
<dbReference type="InterPro" id="IPR007630">
    <property type="entry name" value="RNA_pol_sigma70_r4"/>
</dbReference>
<evidence type="ECO:0000259" key="7">
    <source>
        <dbReference type="Pfam" id="PF04545"/>
    </source>
</evidence>
<evidence type="ECO:0000256" key="5">
    <source>
        <dbReference type="ARBA" id="ARBA00023163"/>
    </source>
</evidence>
<organism evidence="8 9">
    <name type="scientific">Aminicella lysinilytica</name>
    <dbReference type="NCBI Taxonomy" id="433323"/>
    <lineage>
        <taxon>Bacteria</taxon>
        <taxon>Bacillati</taxon>
        <taxon>Bacillota</taxon>
        <taxon>Clostridia</taxon>
        <taxon>Peptostreptococcales</taxon>
        <taxon>Anaerovoracaceae</taxon>
        <taxon>Aminicella</taxon>
    </lineage>
</organism>
<keyword evidence="3" id="KW-0731">Sigma factor</keyword>
<feature type="domain" description="RNA polymerase sigma-70 region 4" evidence="7">
    <location>
        <begin position="121"/>
        <end position="170"/>
    </location>
</feature>
<dbReference type="AlphaFoldDB" id="A0A4R6Q2G9"/>
<evidence type="ECO:0000256" key="1">
    <source>
        <dbReference type="ARBA" id="ARBA00010641"/>
    </source>
</evidence>
<comment type="similarity">
    <text evidence="1">Belongs to the sigma-70 factor family. ECF subfamily.</text>
</comment>
<dbReference type="GO" id="GO:0006352">
    <property type="term" value="P:DNA-templated transcription initiation"/>
    <property type="evidence" value="ECO:0007669"/>
    <property type="project" value="InterPro"/>
</dbReference>
<dbReference type="Proteomes" id="UP000295500">
    <property type="component" value="Unassembled WGS sequence"/>
</dbReference>
<gene>
    <name evidence="8" type="ORF">EV211_1148</name>
</gene>
<dbReference type="EMBL" id="SNXO01000014">
    <property type="protein sequence ID" value="TDP56434.1"/>
    <property type="molecule type" value="Genomic_DNA"/>
</dbReference>
<keyword evidence="9" id="KW-1185">Reference proteome</keyword>
<protein>
    <submittedName>
        <fullName evidence="8">RNA polymerase sigma factor (Sigma-70 family)</fullName>
    </submittedName>
</protein>
<dbReference type="SUPFAM" id="SSF88946">
    <property type="entry name" value="Sigma2 domain of RNA polymerase sigma factors"/>
    <property type="match status" value="1"/>
</dbReference>
<evidence type="ECO:0000313" key="9">
    <source>
        <dbReference type="Proteomes" id="UP000295500"/>
    </source>
</evidence>
<dbReference type="Gene3D" id="1.10.1740.10">
    <property type="match status" value="1"/>
</dbReference>
<keyword evidence="5" id="KW-0804">Transcription</keyword>
<reference evidence="8 9" key="1">
    <citation type="submission" date="2019-03" db="EMBL/GenBank/DDBJ databases">
        <title>Genomic Encyclopedia of Type Strains, Phase IV (KMG-IV): sequencing the most valuable type-strain genomes for metagenomic binning, comparative biology and taxonomic classification.</title>
        <authorList>
            <person name="Goeker M."/>
        </authorList>
    </citation>
    <scope>NUCLEOTIDE SEQUENCE [LARGE SCALE GENOMIC DNA]</scope>
    <source>
        <strain evidence="8 9">DSM 28287</strain>
    </source>
</reference>
<dbReference type="Pfam" id="PF04545">
    <property type="entry name" value="Sigma70_r4"/>
    <property type="match status" value="1"/>
</dbReference>
<dbReference type="NCBIfam" id="TIGR02937">
    <property type="entry name" value="sigma70-ECF"/>
    <property type="match status" value="1"/>
</dbReference>
<evidence type="ECO:0000256" key="2">
    <source>
        <dbReference type="ARBA" id="ARBA00023015"/>
    </source>
</evidence>
<dbReference type="InterPro" id="IPR014284">
    <property type="entry name" value="RNA_pol_sigma-70_dom"/>
</dbReference>